<name>A0A6J5QHE0_9CAUD</name>
<evidence type="ECO:0000313" key="3">
    <source>
        <dbReference type="EMBL" id="CAB4181776.1"/>
    </source>
</evidence>
<accession>A0A6J5QHE0</accession>
<evidence type="ECO:0000313" key="1">
    <source>
        <dbReference type="EMBL" id="CAB4170650.1"/>
    </source>
</evidence>
<sequence length="70" mass="7967">MSQLSKVAKHLRRHNTGPGVTAAKLAKLSGVPKESVYKRIYDLRTIEGKAIYSNFRMVKGQRKMFYRIAA</sequence>
<evidence type="ECO:0000313" key="2">
    <source>
        <dbReference type="EMBL" id="CAB4176370.1"/>
    </source>
</evidence>
<dbReference type="EMBL" id="LR797518">
    <property type="protein sequence ID" value="CAB4222732.1"/>
    <property type="molecule type" value="Genomic_DNA"/>
</dbReference>
<protein>
    <submittedName>
        <fullName evidence="3">Uncharacterized protein</fullName>
    </submittedName>
</protein>
<evidence type="ECO:0000313" key="6">
    <source>
        <dbReference type="EMBL" id="CAB4222732.1"/>
    </source>
</evidence>
<dbReference type="EMBL" id="LR797157">
    <property type="protein sequence ID" value="CAB4190013.1"/>
    <property type="molecule type" value="Genomic_DNA"/>
</dbReference>
<evidence type="ECO:0000313" key="5">
    <source>
        <dbReference type="EMBL" id="CAB4210515.1"/>
    </source>
</evidence>
<dbReference type="EMBL" id="LR798378">
    <property type="protein sequence ID" value="CAB5227753.1"/>
    <property type="molecule type" value="Genomic_DNA"/>
</dbReference>
<proteinExistence type="predicted"/>
<dbReference type="EMBL" id="LR797369">
    <property type="protein sequence ID" value="CAB4210515.1"/>
    <property type="molecule type" value="Genomic_DNA"/>
</dbReference>
<evidence type="ECO:0000313" key="7">
    <source>
        <dbReference type="EMBL" id="CAB5227753.1"/>
    </source>
</evidence>
<dbReference type="EMBL" id="LR796860">
    <property type="protein sequence ID" value="CAB4170650.1"/>
    <property type="molecule type" value="Genomic_DNA"/>
</dbReference>
<dbReference type="EMBL" id="LR797021">
    <property type="protein sequence ID" value="CAB4181776.1"/>
    <property type="molecule type" value="Genomic_DNA"/>
</dbReference>
<reference evidence="3" key="1">
    <citation type="submission" date="2020-05" db="EMBL/GenBank/DDBJ databases">
        <authorList>
            <person name="Chiriac C."/>
            <person name="Salcher M."/>
            <person name="Ghai R."/>
            <person name="Kavagutti S V."/>
        </authorList>
    </citation>
    <scope>NUCLEOTIDE SEQUENCE</scope>
</reference>
<organism evidence="3">
    <name type="scientific">uncultured Caudovirales phage</name>
    <dbReference type="NCBI Taxonomy" id="2100421"/>
    <lineage>
        <taxon>Viruses</taxon>
        <taxon>Duplodnaviria</taxon>
        <taxon>Heunggongvirae</taxon>
        <taxon>Uroviricota</taxon>
        <taxon>Caudoviricetes</taxon>
        <taxon>Peduoviridae</taxon>
        <taxon>Maltschvirus</taxon>
        <taxon>Maltschvirus maltsch</taxon>
    </lineage>
</organism>
<evidence type="ECO:0000313" key="4">
    <source>
        <dbReference type="EMBL" id="CAB4190013.1"/>
    </source>
</evidence>
<dbReference type="EMBL" id="LR796945">
    <property type="protein sequence ID" value="CAB4176370.1"/>
    <property type="molecule type" value="Genomic_DNA"/>
</dbReference>
<gene>
    <name evidence="3" type="ORF">UFOVP1065_58</name>
    <name evidence="4" type="ORF">UFOVP1198_27</name>
    <name evidence="5" type="ORF">UFOVP1418_19</name>
    <name evidence="7" type="ORF">UFOVP1524_131</name>
    <name evidence="6" type="ORF">UFOVP1651_131</name>
    <name evidence="1" type="ORF">UFOVP908_109</name>
    <name evidence="2" type="ORF">UFOVP990_27</name>
</gene>